<dbReference type="InterPro" id="IPR002893">
    <property type="entry name" value="Znf_MYND"/>
</dbReference>
<feature type="domain" description="MYND-type" evidence="4">
    <location>
        <begin position="19"/>
        <end position="42"/>
    </location>
</feature>
<proteinExistence type="predicted"/>
<dbReference type="Gene3D" id="6.10.140.2220">
    <property type="match status" value="1"/>
</dbReference>
<keyword evidence="6" id="KW-1185">Reference proteome</keyword>
<dbReference type="Proteomes" id="UP000807025">
    <property type="component" value="Unassembled WGS sequence"/>
</dbReference>
<keyword evidence="3" id="KW-0862">Zinc</keyword>
<reference evidence="5" key="1">
    <citation type="submission" date="2020-11" db="EMBL/GenBank/DDBJ databases">
        <authorList>
            <consortium name="DOE Joint Genome Institute"/>
            <person name="Ahrendt S."/>
            <person name="Riley R."/>
            <person name="Andreopoulos W."/>
            <person name="Labutti K."/>
            <person name="Pangilinan J."/>
            <person name="Ruiz-Duenas F.J."/>
            <person name="Barrasa J.M."/>
            <person name="Sanchez-Garcia M."/>
            <person name="Camarero S."/>
            <person name="Miyauchi S."/>
            <person name="Serrano A."/>
            <person name="Linde D."/>
            <person name="Babiker R."/>
            <person name="Drula E."/>
            <person name="Ayuso-Fernandez I."/>
            <person name="Pacheco R."/>
            <person name="Padilla G."/>
            <person name="Ferreira P."/>
            <person name="Barriuso J."/>
            <person name="Kellner H."/>
            <person name="Castanera R."/>
            <person name="Alfaro M."/>
            <person name="Ramirez L."/>
            <person name="Pisabarro A.G."/>
            <person name="Kuo A."/>
            <person name="Tritt A."/>
            <person name="Lipzen A."/>
            <person name="He G."/>
            <person name="Yan M."/>
            <person name="Ng V."/>
            <person name="Cullen D."/>
            <person name="Martin F."/>
            <person name="Rosso M.-N."/>
            <person name="Henrissat B."/>
            <person name="Hibbett D."/>
            <person name="Martinez A.T."/>
            <person name="Grigoriev I.V."/>
        </authorList>
    </citation>
    <scope>NUCLEOTIDE SEQUENCE</scope>
    <source>
        <strain evidence="5">ATCC 90797</strain>
    </source>
</reference>
<name>A0A9P5ZLX1_PLEER</name>
<comment type="caution">
    <text evidence="5">The sequence shown here is derived from an EMBL/GenBank/DDBJ whole genome shotgun (WGS) entry which is preliminary data.</text>
</comment>
<evidence type="ECO:0000256" key="2">
    <source>
        <dbReference type="ARBA" id="ARBA00022771"/>
    </source>
</evidence>
<evidence type="ECO:0000256" key="3">
    <source>
        <dbReference type="ARBA" id="ARBA00022833"/>
    </source>
</evidence>
<protein>
    <recommendedName>
        <fullName evidence="4">MYND-type domain-containing protein</fullName>
    </recommendedName>
</protein>
<keyword evidence="2" id="KW-0863">Zinc-finger</keyword>
<gene>
    <name evidence="5" type="ORF">BDN71DRAFT_1457625</name>
</gene>
<dbReference type="OrthoDB" id="437457at2759"/>
<dbReference type="PROSITE" id="PS51257">
    <property type="entry name" value="PROKAR_LIPOPROTEIN"/>
    <property type="match status" value="1"/>
</dbReference>
<dbReference type="SUPFAM" id="SSF144232">
    <property type="entry name" value="HIT/MYND zinc finger-like"/>
    <property type="match status" value="1"/>
</dbReference>
<dbReference type="EMBL" id="MU154725">
    <property type="protein sequence ID" value="KAF9488206.1"/>
    <property type="molecule type" value="Genomic_DNA"/>
</dbReference>
<accession>A0A9P5ZLX1</accession>
<evidence type="ECO:0000259" key="4">
    <source>
        <dbReference type="Pfam" id="PF01753"/>
    </source>
</evidence>
<evidence type="ECO:0000313" key="5">
    <source>
        <dbReference type="EMBL" id="KAF9488206.1"/>
    </source>
</evidence>
<dbReference type="GO" id="GO:0008270">
    <property type="term" value="F:zinc ion binding"/>
    <property type="evidence" value="ECO:0007669"/>
    <property type="project" value="UniProtKB-KW"/>
</dbReference>
<keyword evidence="1" id="KW-0479">Metal-binding</keyword>
<sequence>MSLRFSSCIHSSIANSYALCGCKSVDYCGKACSVADWPTHKSVFKLSKHLLTHPEDTATFPARSYVDFVPESGFAVEQEAVKFSGSTNNSEVRKNEYGSTQFVVRTLKPPGYSHMGGKFQWETVFLWDWRRSLCRRTGSGEQPVAKELKLGYEIPFHAKGCMPDEWGSARA</sequence>
<organism evidence="5 6">
    <name type="scientific">Pleurotus eryngii</name>
    <name type="common">Boletus of the steppes</name>
    <dbReference type="NCBI Taxonomy" id="5323"/>
    <lineage>
        <taxon>Eukaryota</taxon>
        <taxon>Fungi</taxon>
        <taxon>Dikarya</taxon>
        <taxon>Basidiomycota</taxon>
        <taxon>Agaricomycotina</taxon>
        <taxon>Agaricomycetes</taxon>
        <taxon>Agaricomycetidae</taxon>
        <taxon>Agaricales</taxon>
        <taxon>Pleurotineae</taxon>
        <taxon>Pleurotaceae</taxon>
        <taxon>Pleurotus</taxon>
    </lineage>
</organism>
<dbReference type="Pfam" id="PF01753">
    <property type="entry name" value="zf-MYND"/>
    <property type="match status" value="1"/>
</dbReference>
<evidence type="ECO:0000256" key="1">
    <source>
        <dbReference type="ARBA" id="ARBA00022723"/>
    </source>
</evidence>
<evidence type="ECO:0000313" key="6">
    <source>
        <dbReference type="Proteomes" id="UP000807025"/>
    </source>
</evidence>
<dbReference type="AlphaFoldDB" id="A0A9P5ZLX1"/>